<organism evidence="1 2">
    <name type="scientific">candidate division MSBL1 archaeon SCGC-AAA259J03</name>
    <dbReference type="NCBI Taxonomy" id="1698269"/>
    <lineage>
        <taxon>Archaea</taxon>
        <taxon>Methanobacteriati</taxon>
        <taxon>Methanobacteriota</taxon>
        <taxon>candidate division MSBL1</taxon>
    </lineage>
</organism>
<accession>A0A656YVX4</accession>
<dbReference type="Proteomes" id="UP000070257">
    <property type="component" value="Unassembled WGS sequence"/>
</dbReference>
<name>A0A656YVX4_9EURY</name>
<evidence type="ECO:0000313" key="1">
    <source>
        <dbReference type="EMBL" id="KXA97606.1"/>
    </source>
</evidence>
<gene>
    <name evidence="1" type="ORF">AKJ39_03145</name>
</gene>
<sequence length="89" mass="10668">MKMKVLFCWDIDTENGEGKRRQFYRKLYGYTQKKEEKTYKYQGVLEEVDGERINQSVILVTEEGAGEIRKLLEDFSEIFGTWRSFKVQE</sequence>
<comment type="caution">
    <text evidence="1">The sequence shown here is derived from an EMBL/GenBank/DDBJ whole genome shotgun (WGS) entry which is preliminary data.</text>
</comment>
<protein>
    <submittedName>
        <fullName evidence="1">Uncharacterized protein</fullName>
    </submittedName>
</protein>
<reference evidence="1 2" key="1">
    <citation type="journal article" date="2016" name="Sci. Rep.">
        <title>Metabolic traits of an uncultured archaeal lineage -MSBL1- from brine pools of the Red Sea.</title>
        <authorList>
            <person name="Mwirichia R."/>
            <person name="Alam I."/>
            <person name="Rashid M."/>
            <person name="Vinu M."/>
            <person name="Ba-Alawi W."/>
            <person name="Anthony Kamau A."/>
            <person name="Kamanda Ngugi D."/>
            <person name="Goker M."/>
            <person name="Klenk H.P."/>
            <person name="Bajic V."/>
            <person name="Stingl U."/>
        </authorList>
    </citation>
    <scope>NUCLEOTIDE SEQUENCE [LARGE SCALE GENOMIC DNA]</scope>
    <source>
        <strain evidence="1">SCGC-AAA259J03</strain>
    </source>
</reference>
<evidence type="ECO:0000313" key="2">
    <source>
        <dbReference type="Proteomes" id="UP000070257"/>
    </source>
</evidence>
<proteinExistence type="predicted"/>
<dbReference type="AlphaFoldDB" id="A0A656YVX4"/>
<keyword evidence="2" id="KW-1185">Reference proteome</keyword>
<dbReference type="EMBL" id="LHXT01000047">
    <property type="protein sequence ID" value="KXA97606.1"/>
    <property type="molecule type" value="Genomic_DNA"/>
</dbReference>